<sequence length="206" mass="23456">MGLSVACPNNVIFFNTKRMIWRRVSLEMVPNISGISSRRAASSSGWIFSMSRRKRRTPPAVAEESVEPIELIWRACTRCIDARLDQYYNRHTIHRSPGGKDRENGNKGGGSKKRLVSKYSVVVMTPPSSYRREQDRMRSNTRGRSTINNFNQTPATDIRSRRRSQAGSIQDIEIAFPERQVGQRSGRVDIPQKGLAAQIPEFFCRP</sequence>
<feature type="region of interest" description="Disordered" evidence="1">
    <location>
        <begin position="129"/>
        <end position="169"/>
    </location>
</feature>
<evidence type="ECO:0000313" key="3">
    <source>
        <dbReference type="Proteomes" id="UP001221757"/>
    </source>
</evidence>
<proteinExistence type="predicted"/>
<dbReference type="Proteomes" id="UP001221757">
    <property type="component" value="Unassembled WGS sequence"/>
</dbReference>
<evidence type="ECO:0000313" key="2">
    <source>
        <dbReference type="EMBL" id="KAJ7701540.1"/>
    </source>
</evidence>
<name>A0AAD7GM57_MYCRO</name>
<feature type="compositionally biased region" description="Polar residues" evidence="1">
    <location>
        <begin position="140"/>
        <end position="155"/>
    </location>
</feature>
<protein>
    <submittedName>
        <fullName evidence="2">Uncharacterized protein</fullName>
    </submittedName>
</protein>
<accession>A0AAD7GM57</accession>
<gene>
    <name evidence="2" type="ORF">B0H17DRAFT_1128316</name>
</gene>
<keyword evidence="3" id="KW-1185">Reference proteome</keyword>
<evidence type="ECO:0000256" key="1">
    <source>
        <dbReference type="SAM" id="MobiDB-lite"/>
    </source>
</evidence>
<feature type="region of interest" description="Disordered" evidence="1">
    <location>
        <begin position="92"/>
        <end position="116"/>
    </location>
</feature>
<comment type="caution">
    <text evidence="2">The sequence shown here is derived from an EMBL/GenBank/DDBJ whole genome shotgun (WGS) entry which is preliminary data.</text>
</comment>
<organism evidence="2 3">
    <name type="scientific">Mycena rosella</name>
    <name type="common">Pink bonnet</name>
    <name type="synonym">Agaricus rosellus</name>
    <dbReference type="NCBI Taxonomy" id="1033263"/>
    <lineage>
        <taxon>Eukaryota</taxon>
        <taxon>Fungi</taxon>
        <taxon>Dikarya</taxon>
        <taxon>Basidiomycota</taxon>
        <taxon>Agaricomycotina</taxon>
        <taxon>Agaricomycetes</taxon>
        <taxon>Agaricomycetidae</taxon>
        <taxon>Agaricales</taxon>
        <taxon>Marasmiineae</taxon>
        <taxon>Mycenaceae</taxon>
        <taxon>Mycena</taxon>
    </lineage>
</organism>
<reference evidence="2" key="1">
    <citation type="submission" date="2023-03" db="EMBL/GenBank/DDBJ databases">
        <title>Massive genome expansion in bonnet fungi (Mycena s.s.) driven by repeated elements and novel gene families across ecological guilds.</title>
        <authorList>
            <consortium name="Lawrence Berkeley National Laboratory"/>
            <person name="Harder C.B."/>
            <person name="Miyauchi S."/>
            <person name="Viragh M."/>
            <person name="Kuo A."/>
            <person name="Thoen E."/>
            <person name="Andreopoulos B."/>
            <person name="Lu D."/>
            <person name="Skrede I."/>
            <person name="Drula E."/>
            <person name="Henrissat B."/>
            <person name="Morin E."/>
            <person name="Kohler A."/>
            <person name="Barry K."/>
            <person name="LaButti K."/>
            <person name="Morin E."/>
            <person name="Salamov A."/>
            <person name="Lipzen A."/>
            <person name="Mereny Z."/>
            <person name="Hegedus B."/>
            <person name="Baldrian P."/>
            <person name="Stursova M."/>
            <person name="Weitz H."/>
            <person name="Taylor A."/>
            <person name="Grigoriev I.V."/>
            <person name="Nagy L.G."/>
            <person name="Martin F."/>
            <person name="Kauserud H."/>
        </authorList>
    </citation>
    <scope>NUCLEOTIDE SEQUENCE</scope>
    <source>
        <strain evidence="2">CBHHK067</strain>
    </source>
</reference>
<dbReference type="AlphaFoldDB" id="A0AAD7GM57"/>
<dbReference type="EMBL" id="JARKIE010000017">
    <property type="protein sequence ID" value="KAJ7701540.1"/>
    <property type="molecule type" value="Genomic_DNA"/>
</dbReference>